<evidence type="ECO:0000313" key="1">
    <source>
        <dbReference type="EMBL" id="AMY08901.1"/>
    </source>
</evidence>
<keyword evidence="2" id="KW-1185">Reference proteome</keyword>
<name>A0A143PK88_LUTPR</name>
<sequence>MLNGASTVFITSPPPNVTSYDVFLTTAGDVLIATGVSAPRTPVPGEPGDFTSHIDLTIVGGFGKYAEATGTMTFDGVSHTGTVPRTADIIYKGTVCGPNVEGGPNWACCCGTPFADRGCTRVRVPGCSVRACGIGCTADEMNVPPLAHQRETLVRS</sequence>
<protein>
    <submittedName>
        <fullName evidence="1">Uncharacterized protein</fullName>
    </submittedName>
</protein>
<dbReference type="AlphaFoldDB" id="A0A143PK88"/>
<evidence type="ECO:0000313" key="2">
    <source>
        <dbReference type="Proteomes" id="UP000076079"/>
    </source>
</evidence>
<organism evidence="1 2">
    <name type="scientific">Luteitalea pratensis</name>
    <dbReference type="NCBI Taxonomy" id="1855912"/>
    <lineage>
        <taxon>Bacteria</taxon>
        <taxon>Pseudomonadati</taxon>
        <taxon>Acidobacteriota</taxon>
        <taxon>Vicinamibacteria</taxon>
        <taxon>Vicinamibacterales</taxon>
        <taxon>Vicinamibacteraceae</taxon>
        <taxon>Luteitalea</taxon>
    </lineage>
</organism>
<reference evidence="1 2" key="1">
    <citation type="journal article" date="2016" name="Genome Announc.">
        <title>First Complete Genome Sequence of a Subdivision 6 Acidobacterium Strain.</title>
        <authorList>
            <person name="Huang S."/>
            <person name="Vieira S."/>
            <person name="Bunk B."/>
            <person name="Riedel T."/>
            <person name="Sproer C."/>
            <person name="Overmann J."/>
        </authorList>
    </citation>
    <scope>NUCLEOTIDE SEQUENCE [LARGE SCALE GENOMIC DNA]</scope>
    <source>
        <strain evidence="2">DSM 100886 HEG_-6_39</strain>
    </source>
</reference>
<proteinExistence type="predicted"/>
<dbReference type="STRING" id="1855912.LuPra_02107"/>
<accession>A0A143PK88</accession>
<reference evidence="2" key="2">
    <citation type="submission" date="2016-04" db="EMBL/GenBank/DDBJ databases">
        <title>First Complete Genome Sequence of a Subdivision 6 Acidobacterium.</title>
        <authorList>
            <person name="Huang S."/>
            <person name="Vieira S."/>
            <person name="Bunk B."/>
            <person name="Riedel T."/>
            <person name="Sproeer C."/>
            <person name="Overmann J."/>
        </authorList>
    </citation>
    <scope>NUCLEOTIDE SEQUENCE [LARGE SCALE GENOMIC DNA]</scope>
    <source>
        <strain evidence="2">DSM 100886 HEG_-6_39</strain>
    </source>
</reference>
<dbReference type="EMBL" id="CP015136">
    <property type="protein sequence ID" value="AMY08901.1"/>
    <property type="molecule type" value="Genomic_DNA"/>
</dbReference>
<dbReference type="KEGG" id="abac:LuPra_02107"/>
<gene>
    <name evidence="1" type="ORF">LuPra_02107</name>
</gene>
<dbReference type="Proteomes" id="UP000076079">
    <property type="component" value="Chromosome"/>
</dbReference>